<dbReference type="Proteomes" id="UP000033673">
    <property type="component" value="Unassembled WGS sequence"/>
</dbReference>
<dbReference type="EMBL" id="JXXV01000027">
    <property type="protein sequence ID" value="KJY82014.1"/>
    <property type="molecule type" value="Genomic_DNA"/>
</dbReference>
<dbReference type="STRING" id="579748.TW81_15110"/>
<feature type="transmembrane region" description="Helical" evidence="1">
    <location>
        <begin position="12"/>
        <end position="34"/>
    </location>
</feature>
<evidence type="ECO:0000313" key="3">
    <source>
        <dbReference type="Proteomes" id="UP000033673"/>
    </source>
</evidence>
<proteinExistence type="predicted"/>
<organism evidence="2 3">
    <name type="scientific">Vibrio galatheae</name>
    <dbReference type="NCBI Taxonomy" id="579748"/>
    <lineage>
        <taxon>Bacteria</taxon>
        <taxon>Pseudomonadati</taxon>
        <taxon>Pseudomonadota</taxon>
        <taxon>Gammaproteobacteria</taxon>
        <taxon>Vibrionales</taxon>
        <taxon>Vibrionaceae</taxon>
        <taxon>Vibrio</taxon>
    </lineage>
</organism>
<keyword evidence="1" id="KW-0472">Membrane</keyword>
<keyword evidence="1" id="KW-1133">Transmembrane helix</keyword>
<keyword evidence="3" id="KW-1185">Reference proteome</keyword>
<dbReference type="AlphaFoldDB" id="A0A0F4NGF8"/>
<protein>
    <recommendedName>
        <fullName evidence="4">DUF2607 domain-containing protein</fullName>
    </recommendedName>
</protein>
<evidence type="ECO:0008006" key="4">
    <source>
        <dbReference type="Google" id="ProtNLM"/>
    </source>
</evidence>
<evidence type="ECO:0000313" key="2">
    <source>
        <dbReference type="EMBL" id="KJY82014.1"/>
    </source>
</evidence>
<dbReference type="InterPro" id="IPR019731">
    <property type="entry name" value="DUF2607"/>
</dbReference>
<evidence type="ECO:0000256" key="1">
    <source>
        <dbReference type="SAM" id="Phobius"/>
    </source>
</evidence>
<dbReference type="PATRIC" id="fig|579748.3.peg.3121"/>
<gene>
    <name evidence="2" type="ORF">TW81_15110</name>
</gene>
<name>A0A0F4NGF8_9VIBR</name>
<keyword evidence="1" id="KW-0812">Transmembrane</keyword>
<comment type="caution">
    <text evidence="2">The sequence shown here is derived from an EMBL/GenBank/DDBJ whole genome shotgun (WGS) entry which is preliminary data.</text>
</comment>
<reference evidence="2 3" key="1">
    <citation type="journal article" date="2015" name="BMC Genomics">
        <title>Genome mining reveals unlocked bioactive potential of marine Gram-negative bacteria.</title>
        <authorList>
            <person name="Machado H."/>
            <person name="Sonnenschein E.C."/>
            <person name="Melchiorsen J."/>
            <person name="Gram L."/>
        </authorList>
    </citation>
    <scope>NUCLEOTIDE SEQUENCE [LARGE SCALE GENOMIC DNA]</scope>
    <source>
        <strain evidence="2 3">S2757</strain>
    </source>
</reference>
<sequence length="100" mass="11333">MLVTVPQTRLTPYHQTALALFAIALVLWLNFAFIDHQYDLSFNHHSDHHCQLFASGAHGLTPALPVVRLPEPNDQFYALADYHYSEVVSFAYLPRSPPLS</sequence>
<dbReference type="OrthoDB" id="5896938at2"/>
<dbReference type="Pfam" id="PF10795">
    <property type="entry name" value="DUF2607"/>
    <property type="match status" value="1"/>
</dbReference>
<accession>A0A0F4NGF8</accession>